<dbReference type="EMBL" id="AYYQ01000004">
    <property type="protein sequence ID" value="KRM69417.1"/>
    <property type="molecule type" value="Genomic_DNA"/>
</dbReference>
<accession>A0A0R2B0A3</accession>
<dbReference type="NCBIfam" id="TIGR00924">
    <property type="entry name" value="yjdL_sub1_fam"/>
    <property type="match status" value="1"/>
</dbReference>
<dbReference type="PROSITE" id="PS01023">
    <property type="entry name" value="PTR2_2"/>
    <property type="match status" value="1"/>
</dbReference>
<evidence type="ECO:0000256" key="2">
    <source>
        <dbReference type="ARBA" id="ARBA00005982"/>
    </source>
</evidence>
<dbReference type="GO" id="GO:0006857">
    <property type="term" value="P:oligopeptide transport"/>
    <property type="evidence" value="ECO:0007669"/>
    <property type="project" value="InterPro"/>
</dbReference>
<dbReference type="Proteomes" id="UP000052012">
    <property type="component" value="Unassembled WGS sequence"/>
</dbReference>
<feature type="transmembrane region" description="Helical" evidence="9">
    <location>
        <begin position="31"/>
        <end position="48"/>
    </location>
</feature>
<feature type="domain" description="Major facilitator superfamily (MFS) profile" evidence="10">
    <location>
        <begin position="1"/>
        <end position="204"/>
    </location>
</feature>
<comment type="similarity">
    <text evidence="2 8">Belongs to the major facilitator superfamily. Proton-dependent oligopeptide transporter (POT/PTR) (TC 2.A.17) family.</text>
</comment>
<dbReference type="SUPFAM" id="SSF103473">
    <property type="entry name" value="MFS general substrate transporter"/>
    <property type="match status" value="2"/>
</dbReference>
<dbReference type="Pfam" id="PF00854">
    <property type="entry name" value="PTR2"/>
    <property type="match status" value="2"/>
</dbReference>
<dbReference type="InterPro" id="IPR020846">
    <property type="entry name" value="MFS_dom"/>
</dbReference>
<keyword evidence="4" id="KW-1003">Cell membrane</keyword>
<feature type="transmembrane region" description="Helical" evidence="9">
    <location>
        <begin position="177"/>
        <end position="199"/>
    </location>
</feature>
<evidence type="ECO:0000256" key="6">
    <source>
        <dbReference type="ARBA" id="ARBA00022989"/>
    </source>
</evidence>
<evidence type="ECO:0000256" key="9">
    <source>
        <dbReference type="SAM" id="Phobius"/>
    </source>
</evidence>
<name>A0A0R2B0A3_9LACO</name>
<dbReference type="InterPro" id="IPR000109">
    <property type="entry name" value="POT_fam"/>
</dbReference>
<dbReference type="PROSITE" id="PS50850">
    <property type="entry name" value="MFS"/>
    <property type="match status" value="1"/>
</dbReference>
<reference evidence="11 12" key="1">
    <citation type="journal article" date="2015" name="Genome Announc.">
        <title>Expanding the biotechnology potential of lactobacilli through comparative genomics of 213 strains and associated genera.</title>
        <authorList>
            <person name="Sun Z."/>
            <person name="Harris H.M."/>
            <person name="McCann A."/>
            <person name="Guo C."/>
            <person name="Argimon S."/>
            <person name="Zhang W."/>
            <person name="Yang X."/>
            <person name="Jeffery I.B."/>
            <person name="Cooney J.C."/>
            <person name="Kagawa T.F."/>
            <person name="Liu W."/>
            <person name="Song Y."/>
            <person name="Salvetti E."/>
            <person name="Wrobel A."/>
            <person name="Rasinkangas P."/>
            <person name="Parkhill J."/>
            <person name="Rea M.C."/>
            <person name="O'Sullivan O."/>
            <person name="Ritari J."/>
            <person name="Douillard F.P."/>
            <person name="Paul Ross R."/>
            <person name="Yang R."/>
            <person name="Briner A.E."/>
            <person name="Felis G.E."/>
            <person name="de Vos W.M."/>
            <person name="Barrangou R."/>
            <person name="Klaenhammer T.R."/>
            <person name="Caufield P.W."/>
            <person name="Cui Y."/>
            <person name="Zhang H."/>
            <person name="O'Toole P.W."/>
        </authorList>
    </citation>
    <scope>NUCLEOTIDE SEQUENCE [LARGE SCALE GENOMIC DNA]</scope>
    <source>
        <strain evidence="11 12">DSM 23829</strain>
    </source>
</reference>
<evidence type="ECO:0000313" key="12">
    <source>
        <dbReference type="Proteomes" id="UP000052012"/>
    </source>
</evidence>
<dbReference type="GO" id="GO:0005886">
    <property type="term" value="C:plasma membrane"/>
    <property type="evidence" value="ECO:0007669"/>
    <property type="project" value="UniProtKB-SubCell"/>
</dbReference>
<evidence type="ECO:0000259" key="10">
    <source>
        <dbReference type="PROSITE" id="PS50850"/>
    </source>
</evidence>
<feature type="transmembrane region" description="Helical" evidence="9">
    <location>
        <begin position="397"/>
        <end position="414"/>
    </location>
</feature>
<keyword evidence="6 9" id="KW-1133">Transmembrane helix</keyword>
<dbReference type="OrthoDB" id="9772725at2"/>
<feature type="transmembrane region" description="Helical" evidence="9">
    <location>
        <begin position="114"/>
        <end position="131"/>
    </location>
</feature>
<dbReference type="GO" id="GO:1904680">
    <property type="term" value="F:peptide transmembrane transporter activity"/>
    <property type="evidence" value="ECO:0007669"/>
    <property type="project" value="InterPro"/>
</dbReference>
<feature type="transmembrane region" description="Helical" evidence="9">
    <location>
        <begin position="322"/>
        <end position="344"/>
    </location>
</feature>
<evidence type="ECO:0000256" key="5">
    <source>
        <dbReference type="ARBA" id="ARBA00022692"/>
    </source>
</evidence>
<feature type="transmembrane region" description="Helical" evidence="9">
    <location>
        <begin position="152"/>
        <end position="171"/>
    </location>
</feature>
<comment type="subcellular location">
    <subcellularLocation>
        <location evidence="1">Cell membrane</location>
        <topology evidence="1">Multi-pass membrane protein</topology>
    </subcellularLocation>
    <subcellularLocation>
        <location evidence="8">Membrane</location>
        <topology evidence="8">Multi-pass membrane protein</topology>
    </subcellularLocation>
</comment>
<feature type="transmembrane region" description="Helical" evidence="9">
    <location>
        <begin position="253"/>
        <end position="274"/>
    </location>
</feature>
<gene>
    <name evidence="11" type="ORF">FD06_GL001087</name>
</gene>
<keyword evidence="5 8" id="KW-0812">Transmembrane</keyword>
<organism evidence="11 12">
    <name type="scientific">Apilactobacillus ozensis DSM 23829 = JCM 17196</name>
    <dbReference type="NCBI Taxonomy" id="1423781"/>
    <lineage>
        <taxon>Bacteria</taxon>
        <taxon>Bacillati</taxon>
        <taxon>Bacillota</taxon>
        <taxon>Bacilli</taxon>
        <taxon>Lactobacillales</taxon>
        <taxon>Lactobacillaceae</taxon>
        <taxon>Apilactobacillus</taxon>
    </lineage>
</organism>
<dbReference type="PATRIC" id="fig|1423781.4.peg.1128"/>
<dbReference type="InterPro" id="IPR018456">
    <property type="entry name" value="PTR2_symporter_CS"/>
</dbReference>
<feature type="transmembrane region" description="Helical" evidence="9">
    <location>
        <begin position="286"/>
        <end position="302"/>
    </location>
</feature>
<feature type="transmembrane region" description="Helical" evidence="9">
    <location>
        <begin position="92"/>
        <end position="108"/>
    </location>
</feature>
<feature type="transmembrane region" description="Helical" evidence="9">
    <location>
        <begin position="356"/>
        <end position="377"/>
    </location>
</feature>
<dbReference type="PANTHER" id="PTHR23517">
    <property type="entry name" value="RESISTANCE PROTEIN MDTM, PUTATIVE-RELATED-RELATED"/>
    <property type="match status" value="1"/>
</dbReference>
<dbReference type="InterPro" id="IPR050171">
    <property type="entry name" value="MFS_Transporters"/>
</dbReference>
<keyword evidence="7 9" id="KW-0472">Membrane</keyword>
<dbReference type="AlphaFoldDB" id="A0A0R2B0A3"/>
<evidence type="ECO:0000256" key="3">
    <source>
        <dbReference type="ARBA" id="ARBA00022448"/>
    </source>
</evidence>
<evidence type="ECO:0000256" key="7">
    <source>
        <dbReference type="ARBA" id="ARBA00023136"/>
    </source>
</evidence>
<dbReference type="CDD" id="cd17346">
    <property type="entry name" value="MFS_DtpA_like"/>
    <property type="match status" value="1"/>
</dbReference>
<evidence type="ECO:0000313" key="11">
    <source>
        <dbReference type="EMBL" id="KRM69417.1"/>
    </source>
</evidence>
<dbReference type="InterPro" id="IPR005279">
    <property type="entry name" value="Dipep/tripep_permease"/>
</dbReference>
<keyword evidence="3 8" id="KW-0813">Transport</keyword>
<comment type="caution">
    <text evidence="11">The sequence shown here is derived from an EMBL/GenBank/DDBJ whole genome shotgun (WGS) entry which is preliminary data.</text>
</comment>
<feature type="transmembrane region" description="Helical" evidence="9">
    <location>
        <begin position="60"/>
        <end position="80"/>
    </location>
</feature>
<dbReference type="STRING" id="1423781.FD06_GL001087"/>
<proteinExistence type="inferred from homology"/>
<dbReference type="PROSITE" id="PS01022">
    <property type="entry name" value="PTR2_1"/>
    <property type="match status" value="1"/>
</dbReference>
<feature type="transmembrane region" description="Helical" evidence="9">
    <location>
        <begin position="224"/>
        <end position="247"/>
    </location>
</feature>
<dbReference type="Gene3D" id="1.20.1250.20">
    <property type="entry name" value="MFS general substrate transporter like domains"/>
    <property type="match status" value="2"/>
</dbReference>
<dbReference type="InterPro" id="IPR036259">
    <property type="entry name" value="MFS_trans_sf"/>
</dbReference>
<feature type="transmembrane region" description="Helical" evidence="9">
    <location>
        <begin position="519"/>
        <end position="538"/>
    </location>
</feature>
<dbReference type="PANTHER" id="PTHR23517:SF15">
    <property type="entry name" value="PROTON-DEPENDENT OLIGOPEPTIDE FAMILY TRANSPORT PROTEIN"/>
    <property type="match status" value="1"/>
</dbReference>
<keyword evidence="12" id="KW-1185">Reference proteome</keyword>
<sequence length="549" mass="61110">MNKDSKKMDSSFFGQPQGLSTLFFTEMWERFSYYGMRALLIYYMYYSIEDGGLGFSKTNALSIMSIYGSLVYLSSVFGGYLSDRIFGSRKTVFYGGILIMLGHIALSIPMGGITLFMSIVLITFGTGLLKPNVSDMVGDLYSEKDRRRDSGFTIFVFGINLGSLISPWLVGSLGLQVNFHLGFSLAAIGMFFGLVQYYIEGKKTLNADSMYPSNPLEPSDFKKLFIRCLIGLVGFGLILGLMLSMGSLNIENFITLLSVIAILTPIVYFCIMLTSSKVNNVEKSRVWAYIPLFIAAVVFWAIEEQGAVVLAMFAGTQTKNDLFLSKGIIISILLILAVLILIGYLYGKKRINNQKLFNLCLIIPFALIIAFTIFISLQNNNVFHINILPSWYQSLNPLFIMLYTPIFAIIWNKLRDSQPSSPSKFVMGMIIAGISYLFMVIPVSLFGTSKVSPLWLIGSWAIIEIAEMLISPIGLSVTTKLAPKAFSSQMMSMWFLADAAAQAINSQIVKYYTGNEAKYFAFVGLFAIVFGLILILFVKPVKRLMKGVN</sequence>
<feature type="transmembrane region" description="Helical" evidence="9">
    <location>
        <begin position="426"/>
        <end position="448"/>
    </location>
</feature>
<evidence type="ECO:0000256" key="8">
    <source>
        <dbReference type="RuleBase" id="RU003755"/>
    </source>
</evidence>
<evidence type="ECO:0000256" key="1">
    <source>
        <dbReference type="ARBA" id="ARBA00004651"/>
    </source>
</evidence>
<evidence type="ECO:0000256" key="4">
    <source>
        <dbReference type="ARBA" id="ARBA00022475"/>
    </source>
</evidence>
<protein>
    <submittedName>
        <fullName evidence="11">Amino acid peptide transporter</fullName>
    </submittedName>
</protein>